<accession>A0ABZ1D584</accession>
<gene>
    <name evidence="2" type="ORF">IL334_005727</name>
</gene>
<name>A0ABZ1D584_9TREE</name>
<dbReference type="EMBL" id="CP141887">
    <property type="protein sequence ID" value="WRT68747.1"/>
    <property type="molecule type" value="Genomic_DNA"/>
</dbReference>
<evidence type="ECO:0000313" key="2">
    <source>
        <dbReference type="EMBL" id="WRT68747.1"/>
    </source>
</evidence>
<evidence type="ECO:0000256" key="1">
    <source>
        <dbReference type="SAM" id="SignalP"/>
    </source>
</evidence>
<proteinExistence type="predicted"/>
<dbReference type="RefSeq" id="XP_062793486.1">
    <property type="nucleotide sequence ID" value="XM_062937435.1"/>
</dbReference>
<feature type="chain" id="PRO_5045112762" evidence="1">
    <location>
        <begin position="24"/>
        <end position="167"/>
    </location>
</feature>
<evidence type="ECO:0000313" key="3">
    <source>
        <dbReference type="Proteomes" id="UP001329825"/>
    </source>
</evidence>
<keyword evidence="3" id="KW-1185">Reference proteome</keyword>
<dbReference type="GeneID" id="87957857"/>
<feature type="signal peptide" evidence="1">
    <location>
        <begin position="1"/>
        <end position="23"/>
    </location>
</feature>
<organism evidence="2 3">
    <name type="scientific">Kwoniella shivajii</name>
    <dbReference type="NCBI Taxonomy" id="564305"/>
    <lineage>
        <taxon>Eukaryota</taxon>
        <taxon>Fungi</taxon>
        <taxon>Dikarya</taxon>
        <taxon>Basidiomycota</taxon>
        <taxon>Agaricomycotina</taxon>
        <taxon>Tremellomycetes</taxon>
        <taxon>Tremellales</taxon>
        <taxon>Cryptococcaceae</taxon>
        <taxon>Kwoniella</taxon>
    </lineage>
</organism>
<dbReference type="Proteomes" id="UP001329825">
    <property type="component" value="Chromosome 7"/>
</dbReference>
<protein>
    <submittedName>
        <fullName evidence="2">Uncharacterized protein</fullName>
    </submittedName>
</protein>
<keyword evidence="1" id="KW-0732">Signal</keyword>
<reference evidence="2 3" key="1">
    <citation type="submission" date="2024-01" db="EMBL/GenBank/DDBJ databases">
        <title>Comparative genomics of Cryptococcus and Kwoniella reveals pathogenesis evolution and contrasting modes of karyotype evolution via chromosome fusion or intercentromeric recombination.</title>
        <authorList>
            <person name="Coelho M.A."/>
            <person name="David-Palma M."/>
            <person name="Shea T."/>
            <person name="Bowers K."/>
            <person name="McGinley-Smith S."/>
            <person name="Mohammad A.W."/>
            <person name="Gnirke A."/>
            <person name="Yurkov A.M."/>
            <person name="Nowrousian M."/>
            <person name="Sun S."/>
            <person name="Cuomo C.A."/>
            <person name="Heitman J."/>
        </authorList>
    </citation>
    <scope>NUCLEOTIDE SEQUENCE [LARGE SCALE GENOMIC DNA]</scope>
    <source>
        <strain evidence="2">CBS 11374</strain>
    </source>
</reference>
<sequence>MKSFSPFPATVVTLLPLLALTSAQSSDDTIAVVNINIPVWTTIGAANPPYGYNVGPGAMPMEISQSYIKDKDHPFEFWYEVYEHNDNLDDKSWLEKPPYWMITCEVQVEDGYNAPSEFTFIDAPPYLLAASDGKARIFCPRDKMTCPNNKCDGAHALPTGDLDSHKL</sequence>